<protein>
    <recommendedName>
        <fullName evidence="3">Tail fiber protein</fullName>
    </recommendedName>
</protein>
<gene>
    <name evidence="1" type="ORF">AH6C_025</name>
</gene>
<organism evidence="1 2">
    <name type="scientific">Aeromonas phage pAh6-C</name>
    <dbReference type="NCBI Taxonomy" id="1505227"/>
    <lineage>
        <taxon>Viruses</taxon>
        <taxon>Duplodnaviria</taxon>
        <taxon>Heunggongvirae</taxon>
        <taxon>Uroviricota</taxon>
        <taxon>Caudoviricetes</taxon>
        <taxon>Chaseviridae</taxon>
        <taxon>Nefertitivirinae</taxon>
        <taxon>Pahsextavirus</taxon>
        <taxon>Pahsextavirus pAh6C</taxon>
    </lineage>
</organism>
<evidence type="ECO:0000313" key="1">
    <source>
        <dbReference type="EMBL" id="AII26779.1"/>
    </source>
</evidence>
<name>A0A076GAF6_9CAUD</name>
<accession>A0A076GAF6</accession>
<dbReference type="GeneID" id="22112281"/>
<sequence>MKGYSFSELVKLAESMVPRSGGTMTGNLTAPKFFMSAAQDMAANAAVRKDYLESVLDGSGYKTVTINATHTVTPGQYIPITIRSLGAQGGEIGISTATNGSSVPMNCNTFVGKVFAGGWSDQGSWVSGVFNIYSVSERALAGFSAGTEISGAFAAYIESQAFPVEIRVPRDAVVEYNGGAVTIGTSTFPVRTGPNYVAGTKTVELMDFNKGSGYYDSLPYLGHSINALYGNFDDLKITAAQGTANESAVRRDYLLSSLSTKFDKTGGTITGSVVSQGSIEAASYMQIRGASNPMLEMHQPGNSAILIYKPTNTTNIRFGQGNGAGGEAKGYASLGNSGFELLVGNLKTCYNNGRGWTDIGTAMLYGNEVQVSEGSLRGFLSQRQTFPGYHSIEYGYGALSSANPESGANVFWATDGGTWTRQWFLYNNGKLQPPISSGWYINPNGDLYSPRLGGANVVDWAIGNFSAKVHYHTAAAGNRNIVQGQHSVVGSYIFAALNPAQNASSCNPGSTVAGAHLYAAACAEWSQNRAWNFQGTWMCMGFVEPNTDDRWDDRATLWFRIA</sequence>
<dbReference type="Proteomes" id="UP000028666">
    <property type="component" value="Segment"/>
</dbReference>
<evidence type="ECO:0008006" key="3">
    <source>
        <dbReference type="Google" id="ProtNLM"/>
    </source>
</evidence>
<dbReference type="KEGG" id="vg:22112281"/>
<keyword evidence="2" id="KW-1185">Reference proteome</keyword>
<reference evidence="1 2" key="1">
    <citation type="submission" date="2014-05" db="EMBL/GenBank/DDBJ databases">
        <title>Complete genome sequence of Aeromonas bacteriophage pAh6-C.</title>
        <authorList>
            <person name="Jun J.W."/>
            <person name="Park S.C."/>
        </authorList>
    </citation>
    <scope>NUCLEOTIDE SEQUENCE [LARGE SCALE GENOMIC DNA]</scope>
</reference>
<dbReference type="EMBL" id="KJ858521">
    <property type="protein sequence ID" value="AII26779.1"/>
    <property type="molecule type" value="Genomic_DNA"/>
</dbReference>
<evidence type="ECO:0000313" key="2">
    <source>
        <dbReference type="Proteomes" id="UP000028666"/>
    </source>
</evidence>
<proteinExistence type="predicted"/>
<dbReference type="RefSeq" id="YP_009103359.1">
    <property type="nucleotide sequence ID" value="NC_025459.1"/>
</dbReference>